<reference evidence="8" key="2">
    <citation type="submission" date="2021-04" db="EMBL/GenBank/DDBJ databases">
        <authorList>
            <person name="Gilroy R."/>
        </authorList>
    </citation>
    <scope>NUCLEOTIDE SEQUENCE</scope>
    <source>
        <strain evidence="8">CHK178-16964</strain>
    </source>
</reference>
<dbReference type="AlphaFoldDB" id="A0A9D2KNA8"/>
<evidence type="ECO:0000313" key="9">
    <source>
        <dbReference type="Proteomes" id="UP000823900"/>
    </source>
</evidence>
<dbReference type="NCBIfam" id="TIGR00453">
    <property type="entry name" value="ispD"/>
    <property type="match status" value="1"/>
</dbReference>
<evidence type="ECO:0000313" key="8">
    <source>
        <dbReference type="EMBL" id="HJA71393.1"/>
    </source>
</evidence>
<keyword evidence="4 7" id="KW-0808">Transferase</keyword>
<gene>
    <name evidence="7 8" type="primary">ispD</name>
    <name evidence="8" type="ORF">IAA07_07400</name>
</gene>
<evidence type="ECO:0000256" key="5">
    <source>
        <dbReference type="ARBA" id="ARBA00022695"/>
    </source>
</evidence>
<dbReference type="SUPFAM" id="SSF53448">
    <property type="entry name" value="Nucleotide-diphospho-sugar transferases"/>
    <property type="match status" value="1"/>
</dbReference>
<comment type="caution">
    <text evidence="8">The sequence shown here is derived from an EMBL/GenBank/DDBJ whole genome shotgun (WGS) entry which is preliminary data.</text>
</comment>
<protein>
    <recommendedName>
        <fullName evidence="7">2-C-methyl-D-erythritol 4-phosphate cytidylyltransferase</fullName>
        <ecNumber evidence="7">2.7.7.60</ecNumber>
    </recommendedName>
    <alternativeName>
        <fullName evidence="7">4-diphosphocytidyl-2C-methyl-D-erythritol synthase</fullName>
    </alternativeName>
    <alternativeName>
        <fullName evidence="7">MEP cytidylyltransferase</fullName>
        <shortName evidence="7">MCT</shortName>
    </alternativeName>
</protein>
<dbReference type="GO" id="GO:0019288">
    <property type="term" value="P:isopentenyl diphosphate biosynthetic process, methylerythritol 4-phosphate pathway"/>
    <property type="evidence" value="ECO:0007669"/>
    <property type="project" value="UniProtKB-UniRule"/>
</dbReference>
<evidence type="ECO:0000256" key="1">
    <source>
        <dbReference type="ARBA" id="ARBA00001282"/>
    </source>
</evidence>
<feature type="site" description="Transition state stabilizer" evidence="7">
    <location>
        <position position="22"/>
    </location>
</feature>
<dbReference type="EC" id="2.7.7.60" evidence="7"/>
<sequence>MRSERNERRTAAVVLAAGQGKRMESPIQKQFMLLGGRPMVYYSLKAFEDSEVDDVILVTGKDDVDYCAENIVRQFSLSKVRAVVPGGKERYHSVYEGLKAIERLYRNEMIPDTGLSVLIHDGARPFLNQRIINASVAGAQKYRACVVGMPVKDTIKLTDENGFCKETPDRRNLWMIQTPQAFEYKLVREAYDRMFSREEYQRGVTDDAMVVEKMTDTKVRIIQGDYRNIKLTTPEDMILARAFFQEEQSRLGRE</sequence>
<dbReference type="HAMAP" id="MF_00108">
    <property type="entry name" value="IspD"/>
    <property type="match status" value="1"/>
</dbReference>
<evidence type="ECO:0000256" key="2">
    <source>
        <dbReference type="ARBA" id="ARBA00004787"/>
    </source>
</evidence>
<feature type="site" description="Positions MEP for the nucleophilic attack" evidence="7">
    <location>
        <position position="170"/>
    </location>
</feature>
<reference evidence="8" key="1">
    <citation type="journal article" date="2021" name="PeerJ">
        <title>Extensive microbial diversity within the chicken gut microbiome revealed by metagenomics and culture.</title>
        <authorList>
            <person name="Gilroy R."/>
            <person name="Ravi A."/>
            <person name="Getino M."/>
            <person name="Pursley I."/>
            <person name="Horton D.L."/>
            <person name="Alikhan N.F."/>
            <person name="Baker D."/>
            <person name="Gharbi K."/>
            <person name="Hall N."/>
            <person name="Watson M."/>
            <person name="Adriaenssens E.M."/>
            <person name="Foster-Nyarko E."/>
            <person name="Jarju S."/>
            <person name="Secka A."/>
            <person name="Antonio M."/>
            <person name="Oren A."/>
            <person name="Chaudhuri R.R."/>
            <person name="La Ragione R."/>
            <person name="Hildebrand F."/>
            <person name="Pallen M.J."/>
        </authorList>
    </citation>
    <scope>NUCLEOTIDE SEQUENCE</scope>
    <source>
        <strain evidence="8">CHK178-16964</strain>
    </source>
</reference>
<dbReference type="InterPro" id="IPR001228">
    <property type="entry name" value="IspD"/>
</dbReference>
<dbReference type="InterPro" id="IPR018294">
    <property type="entry name" value="ISPD_synthase_CS"/>
</dbReference>
<dbReference type="PANTHER" id="PTHR32125">
    <property type="entry name" value="2-C-METHYL-D-ERYTHRITOL 4-PHOSPHATE CYTIDYLYLTRANSFERASE, CHLOROPLASTIC"/>
    <property type="match status" value="1"/>
</dbReference>
<dbReference type="PROSITE" id="PS01295">
    <property type="entry name" value="ISPD"/>
    <property type="match status" value="1"/>
</dbReference>
<comment type="pathway">
    <text evidence="2 7">Isoprenoid biosynthesis; isopentenyl diphosphate biosynthesis via DXP pathway; isopentenyl diphosphate from 1-deoxy-D-xylulose 5-phosphate: step 2/6.</text>
</comment>
<accession>A0A9D2KNA8</accession>
<keyword evidence="5 7" id="KW-0548">Nucleotidyltransferase</keyword>
<name>A0A9D2KNA8_9FIRM</name>
<dbReference type="InterPro" id="IPR050088">
    <property type="entry name" value="IspD/TarI_cytidylyltransf_bact"/>
</dbReference>
<dbReference type="PANTHER" id="PTHR32125:SF4">
    <property type="entry name" value="2-C-METHYL-D-ERYTHRITOL 4-PHOSPHATE CYTIDYLYLTRANSFERASE, CHLOROPLASTIC"/>
    <property type="match status" value="1"/>
</dbReference>
<dbReference type="EMBL" id="DWZA01000064">
    <property type="protein sequence ID" value="HJA71393.1"/>
    <property type="molecule type" value="Genomic_DNA"/>
</dbReference>
<dbReference type="Gene3D" id="3.90.550.10">
    <property type="entry name" value="Spore Coat Polysaccharide Biosynthesis Protein SpsA, Chain A"/>
    <property type="match status" value="1"/>
</dbReference>
<dbReference type="InterPro" id="IPR029044">
    <property type="entry name" value="Nucleotide-diphossugar_trans"/>
</dbReference>
<feature type="site" description="Positions MEP for the nucleophilic attack" evidence="7">
    <location>
        <position position="230"/>
    </location>
</feature>
<evidence type="ECO:0000256" key="7">
    <source>
        <dbReference type="HAMAP-Rule" id="MF_00108"/>
    </source>
</evidence>
<comment type="catalytic activity">
    <reaction evidence="1 7">
        <text>2-C-methyl-D-erythritol 4-phosphate + CTP + H(+) = 4-CDP-2-C-methyl-D-erythritol + diphosphate</text>
        <dbReference type="Rhea" id="RHEA:13429"/>
        <dbReference type="ChEBI" id="CHEBI:15378"/>
        <dbReference type="ChEBI" id="CHEBI:33019"/>
        <dbReference type="ChEBI" id="CHEBI:37563"/>
        <dbReference type="ChEBI" id="CHEBI:57823"/>
        <dbReference type="ChEBI" id="CHEBI:58262"/>
        <dbReference type="EC" id="2.7.7.60"/>
    </reaction>
</comment>
<keyword evidence="6 7" id="KW-0414">Isoprene biosynthesis</keyword>
<dbReference type="Pfam" id="PF01128">
    <property type="entry name" value="IspD"/>
    <property type="match status" value="1"/>
</dbReference>
<comment type="function">
    <text evidence="7">Catalyzes the formation of 4-diphosphocytidyl-2-C-methyl-D-erythritol from CTP and 2-C-methyl-D-erythritol 4-phosphate (MEP).</text>
</comment>
<evidence type="ECO:0000256" key="4">
    <source>
        <dbReference type="ARBA" id="ARBA00022679"/>
    </source>
</evidence>
<dbReference type="GO" id="GO:0050518">
    <property type="term" value="F:2-C-methyl-D-erythritol 4-phosphate cytidylyltransferase activity"/>
    <property type="evidence" value="ECO:0007669"/>
    <property type="project" value="UniProtKB-UniRule"/>
</dbReference>
<dbReference type="FunFam" id="3.90.550.10:FF:000003">
    <property type="entry name" value="2-C-methyl-D-erythritol 4-phosphate cytidylyltransferase"/>
    <property type="match status" value="1"/>
</dbReference>
<evidence type="ECO:0000256" key="6">
    <source>
        <dbReference type="ARBA" id="ARBA00023229"/>
    </source>
</evidence>
<organism evidence="8 9">
    <name type="scientific">Candidatus Lachnoclostridium stercoravium</name>
    <dbReference type="NCBI Taxonomy" id="2838633"/>
    <lineage>
        <taxon>Bacteria</taxon>
        <taxon>Bacillati</taxon>
        <taxon>Bacillota</taxon>
        <taxon>Clostridia</taxon>
        <taxon>Lachnospirales</taxon>
        <taxon>Lachnospiraceae</taxon>
    </lineage>
</organism>
<feature type="site" description="Transition state stabilizer" evidence="7">
    <location>
        <position position="29"/>
    </location>
</feature>
<comment type="similarity">
    <text evidence="3 7">Belongs to the IspD/TarI cytidylyltransferase family. IspD subfamily.</text>
</comment>
<evidence type="ECO:0000256" key="3">
    <source>
        <dbReference type="ARBA" id="ARBA00009789"/>
    </source>
</evidence>
<dbReference type="InterPro" id="IPR034683">
    <property type="entry name" value="IspD/TarI"/>
</dbReference>
<dbReference type="CDD" id="cd02516">
    <property type="entry name" value="CDP-ME_synthetase"/>
    <property type="match status" value="1"/>
</dbReference>
<proteinExistence type="inferred from homology"/>
<dbReference type="Proteomes" id="UP000823900">
    <property type="component" value="Unassembled WGS sequence"/>
</dbReference>